<comment type="catalytic activity">
    <reaction evidence="4">
        <text>O-phospho-L-tyrosyl-[protein] + H2O = L-tyrosyl-[protein] + phosphate</text>
        <dbReference type="Rhea" id="RHEA:10684"/>
        <dbReference type="Rhea" id="RHEA-COMP:10136"/>
        <dbReference type="Rhea" id="RHEA-COMP:20101"/>
        <dbReference type="ChEBI" id="CHEBI:15377"/>
        <dbReference type="ChEBI" id="CHEBI:43474"/>
        <dbReference type="ChEBI" id="CHEBI:46858"/>
        <dbReference type="ChEBI" id="CHEBI:61978"/>
        <dbReference type="EC" id="3.1.3.48"/>
    </reaction>
</comment>
<protein>
    <recommendedName>
        <fullName evidence="2">protein-tyrosine-phosphatase</fullName>
        <ecNumber evidence="2">3.1.3.48</ecNumber>
    </recommendedName>
</protein>
<comment type="similarity">
    <text evidence="1">Belongs to the metallo-dependent hydrolases superfamily. CpsB/CapC family.</text>
</comment>
<dbReference type="SUPFAM" id="SSF89550">
    <property type="entry name" value="PHP domain-like"/>
    <property type="match status" value="1"/>
</dbReference>
<dbReference type="KEGG" id="mtw:CQW49_00820"/>
<sequence length="266" mass="28902">MIDLHCHLLPGLDDGAVTLDESLAMARMAAADGVGVIACTPHITPGVYDNDGATIRARVDELQSALDTAEIPIALVVGADAHIAPDFVARLRCGAIPSLNDTRYVLVEPPHHFMPPMLEEFFAGLLSSGYVPVLTHPERLSWLSRRYDVMRRLFDLGVWMQITAGALLGEFGAGPRFWAERMLRDGLGHILATDAHDSRRRPPRLRAGFEAAAGLLGEVEAANLVYWRPLAILENRDAANAAAPMISARALNPPRPHTPSFAAARR</sequence>
<dbReference type="GO" id="GO:0004725">
    <property type="term" value="F:protein tyrosine phosphatase activity"/>
    <property type="evidence" value="ECO:0007669"/>
    <property type="project" value="UniProtKB-EC"/>
</dbReference>
<dbReference type="PIRSF" id="PIRSF016557">
    <property type="entry name" value="Caps_synth_CpsB"/>
    <property type="match status" value="1"/>
</dbReference>
<evidence type="ECO:0000256" key="4">
    <source>
        <dbReference type="ARBA" id="ARBA00051722"/>
    </source>
</evidence>
<dbReference type="GO" id="GO:0030145">
    <property type="term" value="F:manganese ion binding"/>
    <property type="evidence" value="ECO:0007669"/>
    <property type="project" value="InterPro"/>
</dbReference>
<dbReference type="EC" id="3.1.3.48" evidence="2"/>
<dbReference type="InterPro" id="IPR016195">
    <property type="entry name" value="Pol/histidinol_Pase-like"/>
</dbReference>
<gene>
    <name evidence="5" type="ORF">CQW49_00820</name>
</gene>
<dbReference type="STRING" id="595536.GCA_000178815_00781"/>
<evidence type="ECO:0000256" key="3">
    <source>
        <dbReference type="ARBA" id="ARBA00022801"/>
    </source>
</evidence>
<proteinExistence type="inferred from homology"/>
<reference evidence="6" key="1">
    <citation type="submission" date="2017-10" db="EMBL/GenBank/DDBJ databases">
        <title>Completed PacBio SMRT sequence of Methylosinus trichosporium OB3b reveals presence of a third large plasmid.</title>
        <authorList>
            <person name="Charles T.C."/>
            <person name="Lynch M.D.J."/>
            <person name="Heil J.R."/>
            <person name="Cheng J."/>
        </authorList>
    </citation>
    <scope>NUCLEOTIDE SEQUENCE [LARGE SCALE GENOMIC DNA]</scope>
    <source>
        <strain evidence="6">OB3b</strain>
    </source>
</reference>
<dbReference type="InterPro" id="IPR016667">
    <property type="entry name" value="Caps_polysacc_synth_CpsB/CapC"/>
</dbReference>
<evidence type="ECO:0000313" key="5">
    <source>
        <dbReference type="EMBL" id="ATQ66594.1"/>
    </source>
</evidence>
<dbReference type="PANTHER" id="PTHR39181:SF1">
    <property type="entry name" value="TYROSINE-PROTEIN PHOSPHATASE YWQE"/>
    <property type="match status" value="1"/>
</dbReference>
<dbReference type="AlphaFoldDB" id="A0A2D2CV79"/>
<dbReference type="PANTHER" id="PTHR39181">
    <property type="entry name" value="TYROSINE-PROTEIN PHOSPHATASE YWQE"/>
    <property type="match status" value="1"/>
</dbReference>
<dbReference type="RefSeq" id="WP_003614918.1">
    <property type="nucleotide sequence ID" value="NZ_ADVE02000001.1"/>
</dbReference>
<evidence type="ECO:0000256" key="2">
    <source>
        <dbReference type="ARBA" id="ARBA00013064"/>
    </source>
</evidence>
<keyword evidence="3" id="KW-0378">Hydrolase</keyword>
<evidence type="ECO:0000313" key="6">
    <source>
        <dbReference type="Proteomes" id="UP000230709"/>
    </source>
</evidence>
<accession>A0A2D2CV79</accession>
<dbReference type="Proteomes" id="UP000230709">
    <property type="component" value="Chromosome"/>
</dbReference>
<dbReference type="EMBL" id="CP023737">
    <property type="protein sequence ID" value="ATQ66594.1"/>
    <property type="molecule type" value="Genomic_DNA"/>
</dbReference>
<dbReference type="Gene3D" id="3.20.20.140">
    <property type="entry name" value="Metal-dependent hydrolases"/>
    <property type="match status" value="1"/>
</dbReference>
<organism evidence="5 6">
    <name type="scientific">Methylosinus trichosporium (strain ATCC 35070 / NCIMB 11131 / UNIQEM 75 / OB3b)</name>
    <dbReference type="NCBI Taxonomy" id="595536"/>
    <lineage>
        <taxon>Bacteria</taxon>
        <taxon>Pseudomonadati</taxon>
        <taxon>Pseudomonadota</taxon>
        <taxon>Alphaproteobacteria</taxon>
        <taxon>Hyphomicrobiales</taxon>
        <taxon>Methylocystaceae</taxon>
        <taxon>Methylosinus</taxon>
    </lineage>
</organism>
<keyword evidence="6" id="KW-1185">Reference proteome</keyword>
<name>A0A2D2CV79_METT3</name>
<evidence type="ECO:0000256" key="1">
    <source>
        <dbReference type="ARBA" id="ARBA00005750"/>
    </source>
</evidence>
<dbReference type="Pfam" id="PF19567">
    <property type="entry name" value="CpsB_CapC"/>
    <property type="match status" value="1"/>
</dbReference>